<organism evidence="3 4">
    <name type="scientific">Clostridioides difficile (strain CD196)</name>
    <name type="common">Peptoclostridium difficile</name>
    <dbReference type="NCBI Taxonomy" id="645462"/>
    <lineage>
        <taxon>Bacteria</taxon>
        <taxon>Bacillati</taxon>
        <taxon>Bacillota</taxon>
        <taxon>Clostridia</taxon>
        <taxon>Peptostreptococcales</taxon>
        <taxon>Peptostreptococcaceae</taxon>
        <taxon>Clostridioides</taxon>
    </lineage>
</organism>
<evidence type="ECO:0000313" key="3">
    <source>
        <dbReference type="EMBL" id="CBA63034.1"/>
    </source>
</evidence>
<dbReference type="PATRIC" id="fig|645462.16.peg.1638"/>
<feature type="domain" description="DUF3658" evidence="2">
    <location>
        <begin position="141"/>
        <end position="243"/>
    </location>
</feature>
<reference evidence="3 4" key="1">
    <citation type="journal article" date="2009" name="Genome Biol.">
        <title>Comparative genome and phenotypic analysis of Clostridium difficile 027 strains provides insight into the evolution of a hypervirulent bacterium.</title>
        <authorList>
            <person name="Stabler R.A."/>
            <person name="He M."/>
            <person name="Dawson L."/>
            <person name="Martin M."/>
            <person name="Valiente E."/>
            <person name="Corton C."/>
            <person name="Lawley T.D."/>
            <person name="Sebaihia M."/>
            <person name="Quail M.A."/>
            <person name="Rose G."/>
            <person name="Gerding D.N."/>
            <person name="Gibert M."/>
            <person name="Popoff M.R."/>
            <person name="Parkhill J."/>
            <person name="Dougan G."/>
            <person name="Wren B.W."/>
        </authorList>
    </citation>
    <scope>NUCLEOTIDE SEQUENCE [LARGE SCALE GENOMIC DNA]</scope>
    <source>
        <strain evidence="3 4">CD196</strain>
    </source>
</reference>
<dbReference type="AlphaFoldDB" id="A0A0H3N2F3"/>
<feature type="domain" description="DUF1835" evidence="1">
    <location>
        <begin position="3"/>
        <end position="115"/>
    </location>
</feature>
<accession>A0A0H3N2F3</accession>
<dbReference type="InterPro" id="IPR022123">
    <property type="entry name" value="DUF3658"/>
</dbReference>
<dbReference type="KEGG" id="cdc:CD196_1584"/>
<dbReference type="InterPro" id="IPR014973">
    <property type="entry name" value="DUF1835"/>
</dbReference>
<evidence type="ECO:0008006" key="5">
    <source>
        <dbReference type="Google" id="ProtNLM"/>
    </source>
</evidence>
<sequence>MAHICFEDICYLLLKEAMKLKLIPHNKIVLFEDDLSIGNIFDVNNYELRENIFKIRNVFENNPKLLFKPDLLEDRKLSKCRNIIIWCANNPKDLCGVYYVVSKFQDKNIKIALVDEKKTEDALIRYSFTSEMSPEDFPFFLDKTLEIGFNEKLEFKNKWDVLVKENSIFRALVGNEIKSVEETYFDKYILRNISDKWQPLIEVVANCMFEDEMRVKDWFILWRLEKMASLKIVKIKGSKGDFYSDKEIRKV</sequence>
<dbReference type="Pfam" id="PF08874">
    <property type="entry name" value="DUF1835"/>
    <property type="match status" value="1"/>
</dbReference>
<dbReference type="Proteomes" id="UP000002068">
    <property type="component" value="Chromosome"/>
</dbReference>
<proteinExistence type="predicted"/>
<evidence type="ECO:0000313" key="4">
    <source>
        <dbReference type="Proteomes" id="UP000002068"/>
    </source>
</evidence>
<evidence type="ECO:0000259" key="1">
    <source>
        <dbReference type="Pfam" id="PF08874"/>
    </source>
</evidence>
<protein>
    <recommendedName>
        <fullName evidence="5">DUF1835 domain-containing protein</fullName>
    </recommendedName>
</protein>
<name>A0A0H3N2F3_CLODC</name>
<gene>
    <name evidence="3" type="ordered locus">CD196_1584</name>
</gene>
<dbReference type="Pfam" id="PF12395">
    <property type="entry name" value="DUF3658"/>
    <property type="match status" value="1"/>
</dbReference>
<evidence type="ECO:0000259" key="2">
    <source>
        <dbReference type="Pfam" id="PF12395"/>
    </source>
</evidence>
<dbReference type="EMBL" id="FN538970">
    <property type="protein sequence ID" value="CBA63034.1"/>
    <property type="molecule type" value="Genomic_DNA"/>
</dbReference>
<dbReference type="RefSeq" id="WP_009889555.1">
    <property type="nucleotide sequence ID" value="NC_013315.1"/>
</dbReference>
<dbReference type="HOGENOM" id="CLU_1119342_0_0_9"/>